<keyword evidence="2" id="KW-1185">Reference proteome</keyword>
<sequence length="89" mass="10525">QPWVYKLAIALDLVLRFMWSLKLSSHLHQMVELESGVFVLEALEIFRRWCWVFLRVEWEFIRSGRLSAAGLPHHQESGIYTPLEVDDDL</sequence>
<protein>
    <submittedName>
        <fullName evidence="1">EXS-domain-containing protein</fullName>
    </submittedName>
</protein>
<reference evidence="1 2" key="1">
    <citation type="journal article" date="2018" name="Mol. Biol. Evol.">
        <title>Broad Genomic Sampling Reveals a Smut Pathogenic Ancestry of the Fungal Clade Ustilaginomycotina.</title>
        <authorList>
            <person name="Kijpornyongpan T."/>
            <person name="Mondo S.J."/>
            <person name="Barry K."/>
            <person name="Sandor L."/>
            <person name="Lee J."/>
            <person name="Lipzen A."/>
            <person name="Pangilinan J."/>
            <person name="LaButti K."/>
            <person name="Hainaut M."/>
            <person name="Henrissat B."/>
            <person name="Grigoriev I.V."/>
            <person name="Spatafora J.W."/>
            <person name="Aime M.C."/>
        </authorList>
    </citation>
    <scope>NUCLEOTIDE SEQUENCE [LARGE SCALE GENOMIC DNA]</scope>
    <source>
        <strain evidence="1 2">SA 807</strain>
    </source>
</reference>
<proteinExistence type="predicted"/>
<organism evidence="1 2">
    <name type="scientific">Violaceomyces palustris</name>
    <dbReference type="NCBI Taxonomy" id="1673888"/>
    <lineage>
        <taxon>Eukaryota</taxon>
        <taxon>Fungi</taxon>
        <taxon>Dikarya</taxon>
        <taxon>Basidiomycota</taxon>
        <taxon>Ustilaginomycotina</taxon>
        <taxon>Ustilaginomycetes</taxon>
        <taxon>Violaceomycetales</taxon>
        <taxon>Violaceomycetaceae</taxon>
        <taxon>Violaceomyces</taxon>
    </lineage>
</organism>
<accession>A0ACD0P0A0</accession>
<gene>
    <name evidence="1" type="ORF">IE53DRAFT_305152</name>
</gene>
<evidence type="ECO:0000313" key="1">
    <source>
        <dbReference type="EMBL" id="PWN51523.1"/>
    </source>
</evidence>
<evidence type="ECO:0000313" key="2">
    <source>
        <dbReference type="Proteomes" id="UP000245626"/>
    </source>
</evidence>
<name>A0ACD0P0A0_9BASI</name>
<dbReference type="EMBL" id="KZ819836">
    <property type="protein sequence ID" value="PWN51523.1"/>
    <property type="molecule type" value="Genomic_DNA"/>
</dbReference>
<dbReference type="Proteomes" id="UP000245626">
    <property type="component" value="Unassembled WGS sequence"/>
</dbReference>
<feature type="non-terminal residue" evidence="1">
    <location>
        <position position="89"/>
    </location>
</feature>
<feature type="non-terminal residue" evidence="1">
    <location>
        <position position="1"/>
    </location>
</feature>